<evidence type="ECO:0000313" key="8">
    <source>
        <dbReference type="EMBL" id="VFT93254.1"/>
    </source>
</evidence>
<feature type="transmembrane region" description="Helical" evidence="4">
    <location>
        <begin position="116"/>
        <end position="141"/>
    </location>
</feature>
<dbReference type="PANTHER" id="PTHR44329:SF289">
    <property type="entry name" value="SERINE_THREONINE-PROTEIN KINASE VIK"/>
    <property type="match status" value="1"/>
</dbReference>
<dbReference type="CDD" id="cd04371">
    <property type="entry name" value="DEP"/>
    <property type="match status" value="1"/>
</dbReference>
<accession>A0A485L5R6</accession>
<reference evidence="7" key="2">
    <citation type="submission" date="2019-06" db="EMBL/GenBank/DDBJ databases">
        <title>Genomics analysis of Aphanomyces spp. identifies a new class of oomycete effector associated with host adaptation.</title>
        <authorList>
            <person name="Gaulin E."/>
        </authorList>
    </citation>
    <scope>NUCLEOTIDE SEQUENCE</scope>
    <source>
        <strain evidence="7">CBS 578.67</strain>
    </source>
</reference>
<feature type="binding site" evidence="3">
    <location>
        <position position="344"/>
    </location>
    <ligand>
        <name>ATP</name>
        <dbReference type="ChEBI" id="CHEBI:30616"/>
    </ligand>
</feature>
<evidence type="ECO:0000259" key="6">
    <source>
        <dbReference type="PROSITE" id="PS50186"/>
    </source>
</evidence>
<keyword evidence="1 3" id="KW-0547">Nucleotide-binding</keyword>
<dbReference type="InterPro" id="IPR017441">
    <property type="entry name" value="Protein_kinase_ATP_BS"/>
</dbReference>
<dbReference type="SUPFAM" id="SSF56112">
    <property type="entry name" value="Protein kinase-like (PK-like)"/>
    <property type="match status" value="1"/>
</dbReference>
<dbReference type="Gene3D" id="1.10.10.10">
    <property type="entry name" value="Winged helix-like DNA-binding domain superfamily/Winged helix DNA-binding domain"/>
    <property type="match status" value="1"/>
</dbReference>
<reference evidence="8 9" key="1">
    <citation type="submission" date="2019-03" db="EMBL/GenBank/DDBJ databases">
        <authorList>
            <person name="Gaulin E."/>
            <person name="Dumas B."/>
        </authorList>
    </citation>
    <scope>NUCLEOTIDE SEQUENCE [LARGE SCALE GENOMIC DNA]</scope>
    <source>
        <strain evidence="8">CBS 568.67</strain>
    </source>
</reference>
<dbReference type="Gene3D" id="1.10.510.10">
    <property type="entry name" value="Transferase(Phosphotransferase) domain 1"/>
    <property type="match status" value="1"/>
</dbReference>
<evidence type="ECO:0000259" key="5">
    <source>
        <dbReference type="PROSITE" id="PS50011"/>
    </source>
</evidence>
<dbReference type="Pfam" id="PF00069">
    <property type="entry name" value="Pkinase"/>
    <property type="match status" value="1"/>
</dbReference>
<keyword evidence="2 3" id="KW-0067">ATP-binding</keyword>
<dbReference type="InterPro" id="IPR000591">
    <property type="entry name" value="DEP_dom"/>
</dbReference>
<dbReference type="GO" id="GO:0035556">
    <property type="term" value="P:intracellular signal transduction"/>
    <property type="evidence" value="ECO:0007669"/>
    <property type="project" value="InterPro"/>
</dbReference>
<dbReference type="PROSITE" id="PS50186">
    <property type="entry name" value="DEP"/>
    <property type="match status" value="1"/>
</dbReference>
<protein>
    <submittedName>
        <fullName evidence="8">Aste57867_16480 protein</fullName>
    </submittedName>
</protein>
<feature type="domain" description="Protein kinase" evidence="5">
    <location>
        <begin position="316"/>
        <end position="591"/>
    </location>
</feature>
<keyword evidence="4" id="KW-1133">Transmembrane helix</keyword>
<dbReference type="Gene3D" id="3.30.200.20">
    <property type="entry name" value="Phosphorylase Kinase, domain 1"/>
    <property type="match status" value="1"/>
</dbReference>
<keyword evidence="4" id="KW-0472">Membrane</keyword>
<dbReference type="InterPro" id="IPR008271">
    <property type="entry name" value="Ser/Thr_kinase_AS"/>
</dbReference>
<dbReference type="Proteomes" id="UP000332933">
    <property type="component" value="Unassembled WGS sequence"/>
</dbReference>
<evidence type="ECO:0000256" key="4">
    <source>
        <dbReference type="SAM" id="Phobius"/>
    </source>
</evidence>
<evidence type="ECO:0000256" key="3">
    <source>
        <dbReference type="PROSITE-ProRule" id="PRU10141"/>
    </source>
</evidence>
<organism evidence="8 9">
    <name type="scientific">Aphanomyces stellatus</name>
    <dbReference type="NCBI Taxonomy" id="120398"/>
    <lineage>
        <taxon>Eukaryota</taxon>
        <taxon>Sar</taxon>
        <taxon>Stramenopiles</taxon>
        <taxon>Oomycota</taxon>
        <taxon>Saprolegniomycetes</taxon>
        <taxon>Saprolegniales</taxon>
        <taxon>Verrucalvaceae</taxon>
        <taxon>Aphanomyces</taxon>
    </lineage>
</organism>
<dbReference type="EMBL" id="CAADRA010005903">
    <property type="protein sequence ID" value="VFT93254.1"/>
    <property type="molecule type" value="Genomic_DNA"/>
</dbReference>
<proteinExistence type="predicted"/>
<dbReference type="GO" id="GO:0005524">
    <property type="term" value="F:ATP binding"/>
    <property type="evidence" value="ECO:0007669"/>
    <property type="project" value="UniProtKB-UniRule"/>
</dbReference>
<sequence length="782" mass="87060">MNSSVTPVLTSSINSSTTTLSPATLAALELRDFINQQFQILQILYAVSYITMFLLSFALVIYLRRNRATAYKGDTDAARKAILPSFEPLFWVVCGITGAFSVYFLVANLLQYTKPILFRWFTELLFEGRQFILALVVFFLLQRSVSRPALLRAMTIALALCVSPIVIIKVADAAHAAAVTTTLLLAIFRVPFLLGFVYLYYRPLPRASIASQRSFYQFAIVYYVAVFAYSILFYLDDVRNGMIFVFFAVAWASIAPFFVWRLLKADTEHWRGFSDRAADFQHHFQANQGMQEIVSAQGLHVLLEMHRKDLIDFTHLELCGTLGVGASAHVYRGHLHTTVDVAVKVYSPPEISEATILDFSQEAALCATFKHPNIAFFHGMCICPPTICLVYELCRGSLEDALVSYDTRDYTEPLWPQLCHMLDATRAVAYLHSFSPPFIHRDIKPANFLLDATNVVKLTDFGESRSMAVKRADMGSNGERFMTVCGTVEYMAPEIIDGKQGQAVYTESADIFSLAITLWDILHPGQEKYPASNRNHLNIFRMVLDGQRPPIDAEVPQPLHDLLENMWCADPGFRPSAKSVVSILEHLHEDLCGQVGFRLSGSMEYKTTKAQPAAVSTFTGEALVACLMQHDYAFDVEEATRLGNALMDAGYLHHEAHGDAFVTAASSKYFFDSSHGGLSTIVDASYVGSDISSTSPHCTSSLLGRRGGNSNCGCRQHGQGFVNKHKSAPARGHHLFRRQKTSTTPQAPLAINLLQDMGLMDPPHALDMYRRPTSQPTTLQIV</sequence>
<dbReference type="InterPro" id="IPR051681">
    <property type="entry name" value="Ser/Thr_Kinases-Pseudokinases"/>
</dbReference>
<dbReference type="InterPro" id="IPR000719">
    <property type="entry name" value="Prot_kinase_dom"/>
</dbReference>
<dbReference type="PANTHER" id="PTHR44329">
    <property type="entry name" value="SERINE/THREONINE-PROTEIN KINASE TNNI3K-RELATED"/>
    <property type="match status" value="1"/>
</dbReference>
<keyword evidence="9" id="KW-1185">Reference proteome</keyword>
<dbReference type="InterPro" id="IPR011009">
    <property type="entry name" value="Kinase-like_dom_sf"/>
</dbReference>
<dbReference type="GO" id="GO:0004674">
    <property type="term" value="F:protein serine/threonine kinase activity"/>
    <property type="evidence" value="ECO:0007669"/>
    <property type="project" value="TreeGrafter"/>
</dbReference>
<feature type="transmembrane region" description="Helical" evidence="4">
    <location>
        <begin position="153"/>
        <end position="171"/>
    </location>
</feature>
<dbReference type="SMART" id="SM00220">
    <property type="entry name" value="S_TKc"/>
    <property type="match status" value="1"/>
</dbReference>
<dbReference type="InterPro" id="IPR036388">
    <property type="entry name" value="WH-like_DNA-bd_sf"/>
</dbReference>
<evidence type="ECO:0000256" key="1">
    <source>
        <dbReference type="ARBA" id="ARBA00022741"/>
    </source>
</evidence>
<feature type="domain" description="DEP" evidence="6">
    <location>
        <begin position="616"/>
        <end position="673"/>
    </location>
</feature>
<dbReference type="AlphaFoldDB" id="A0A485L5R6"/>
<dbReference type="PROSITE" id="PS50011">
    <property type="entry name" value="PROTEIN_KINASE_DOM"/>
    <property type="match status" value="1"/>
</dbReference>
<gene>
    <name evidence="8" type="primary">Aste57867_16480</name>
    <name evidence="7" type="ORF">As57867_016423</name>
    <name evidence="8" type="ORF">ASTE57867_16480</name>
</gene>
<dbReference type="EMBL" id="VJMH01005882">
    <property type="protein sequence ID" value="KAF0692451.1"/>
    <property type="molecule type" value="Genomic_DNA"/>
</dbReference>
<evidence type="ECO:0000313" key="9">
    <source>
        <dbReference type="Proteomes" id="UP000332933"/>
    </source>
</evidence>
<name>A0A485L5R6_9STRA</name>
<dbReference type="SUPFAM" id="SSF46785">
    <property type="entry name" value="Winged helix' DNA-binding domain"/>
    <property type="match status" value="1"/>
</dbReference>
<feature type="transmembrane region" description="Helical" evidence="4">
    <location>
        <begin position="89"/>
        <end position="110"/>
    </location>
</feature>
<dbReference type="PROSITE" id="PS00108">
    <property type="entry name" value="PROTEIN_KINASE_ST"/>
    <property type="match status" value="1"/>
</dbReference>
<feature type="transmembrane region" description="Helical" evidence="4">
    <location>
        <begin position="177"/>
        <end position="201"/>
    </location>
</feature>
<feature type="transmembrane region" description="Helical" evidence="4">
    <location>
        <begin position="241"/>
        <end position="263"/>
    </location>
</feature>
<dbReference type="InterPro" id="IPR036390">
    <property type="entry name" value="WH_DNA-bd_sf"/>
</dbReference>
<evidence type="ECO:0000313" key="7">
    <source>
        <dbReference type="EMBL" id="KAF0692451.1"/>
    </source>
</evidence>
<feature type="transmembrane region" description="Helical" evidence="4">
    <location>
        <begin position="213"/>
        <end position="235"/>
    </location>
</feature>
<evidence type="ECO:0000256" key="2">
    <source>
        <dbReference type="ARBA" id="ARBA00022840"/>
    </source>
</evidence>
<dbReference type="PROSITE" id="PS00107">
    <property type="entry name" value="PROTEIN_KINASE_ATP"/>
    <property type="match status" value="1"/>
</dbReference>
<keyword evidence="4" id="KW-0812">Transmembrane</keyword>
<dbReference type="OrthoDB" id="10261027at2759"/>
<feature type="transmembrane region" description="Helical" evidence="4">
    <location>
        <begin position="40"/>
        <end position="63"/>
    </location>
</feature>